<evidence type="ECO:0000313" key="4">
    <source>
        <dbReference type="EMBL" id="KNC78105.1"/>
    </source>
</evidence>
<dbReference type="GO" id="GO:0008270">
    <property type="term" value="F:zinc ion binding"/>
    <property type="evidence" value="ECO:0007669"/>
    <property type="project" value="UniProtKB-KW"/>
</dbReference>
<dbReference type="EMBL" id="KQ242558">
    <property type="protein sequence ID" value="KNC78105.1"/>
    <property type="molecule type" value="Genomic_DNA"/>
</dbReference>
<feature type="region of interest" description="Disordered" evidence="2">
    <location>
        <begin position="860"/>
        <end position="887"/>
    </location>
</feature>
<feature type="region of interest" description="Disordered" evidence="2">
    <location>
        <begin position="905"/>
        <end position="947"/>
    </location>
</feature>
<feature type="compositionally biased region" description="Polar residues" evidence="2">
    <location>
        <begin position="1206"/>
        <end position="1223"/>
    </location>
</feature>
<dbReference type="Proteomes" id="UP000054560">
    <property type="component" value="Unassembled WGS sequence"/>
</dbReference>
<dbReference type="OrthoDB" id="8062037at2759"/>
<feature type="compositionally biased region" description="Low complexity" evidence="2">
    <location>
        <begin position="1189"/>
        <end position="1198"/>
    </location>
</feature>
<feature type="compositionally biased region" description="Polar residues" evidence="2">
    <location>
        <begin position="1031"/>
        <end position="1043"/>
    </location>
</feature>
<feature type="compositionally biased region" description="Basic and acidic residues" evidence="2">
    <location>
        <begin position="545"/>
        <end position="554"/>
    </location>
</feature>
<dbReference type="InterPro" id="IPR001841">
    <property type="entry name" value="Znf_RING"/>
</dbReference>
<name>A0A0L0FMW7_9EUKA</name>
<keyword evidence="1" id="KW-0863">Zinc-finger</keyword>
<keyword evidence="1" id="KW-0479">Metal-binding</keyword>
<evidence type="ECO:0000313" key="5">
    <source>
        <dbReference type="Proteomes" id="UP000054560"/>
    </source>
</evidence>
<feature type="compositionally biased region" description="Polar residues" evidence="2">
    <location>
        <begin position="793"/>
        <end position="815"/>
    </location>
</feature>
<sequence>MLAGDYRTCKACAQVLSCDRFSAGQLSKNADECVTCKTCVKFAVWLQFDSDDSDNSADLHLNVQANTPRSVGSVAVRMKDNIRRSAGNIDTRVVGKSTRTTSTRHTCRACARSLPSFRFSKARFPENAGAIKYKACVLNEVWGEKNNGSVDSSGADNVISSNCSSGSNSDVYTHGLMTCIACHTIRRHDEYSATQWELGKGVAKCKDCVLNGMSLQVDKDTEGVQCGNFLLMCSSFYMSLDGFQYYDLEERYKGRFARCKACVGATLGQRLGKDTHTYVCSVCNKNTTTQDTHVYREWQAASELANERLMYCSVCRSDKGPVDFSHHQWVLGINGAAKCLDCVRGTSRWGSTVPMVQTQDTSAGIVADTILPAEPCIRYRTANALNLAPVESQLSHAEMVASDLSHAEVGVISGGSSSQPPSSPDSSGQGIGNNSINGLQTSTVSICHPGPLVLDRSHADMSVNFGTACVQSTLADRVSKPVPDSTQAVAADNIGNSGVQKGATRVSHTQPGVSDKWRPELSVYAGALGVKRALDDYTGKPSTDSTRKFIEKDNGSSVVQSGVSVESFPSTSASKPQQASGSADHRKISSVVDITDDVGFRHIAVDSNKDESGDKEVFYTPAYAALQTPTINKQPDSVKISPVDGNDPRHAVMINGPALQPNVVKISQVNGNDPRHTAGMNEPVLSPRAEDMLEVLSVYQDALEGENDHDSSYIEEFGMGGKVFLGINMENRSINSAVEPTSARLVSHMETEAAPETHIIEIPDLQESGSKKKSQSLLFLPVLGALRRYIVSKSPTESHSNSSQYDNKVDSTPHTNAEEEIQSDQSHKYQIRKSTTNCLKVPTDSARWGASISPAAVLQSTHTAGGVHQKDHYKSSGSSSSSASTLTDSAELNLNTHIRRWAASVSSSKTELESSESQVDRDKRDCPGTNSTITISEQKRSEMKARSNTRHLDKFAIEVETLDNGVRQIHTGQTGGETSIVHRPTVERIPDHSSPHTSSNSPTSLSRVLDTQITDTSTRTARPTARRNQTSQTLGGSHSTVGVRQTSSDQRRTRSSGIGSNTNDPGNVPGALNGPYTVMASQTAQPMSSQIRKKPLPRTADTGENGDHSSGGIPNLPTVVDIPNTETFTQPTRRSRWRPTSEEVPSSVKYRYAKREQDVAHRSGLSSNPDDAESASGVLGTQITDISSRTTQRTIPQTTRRETGSGLPSSVSASQGTTYSRTRQAPIPHTPCIACGSTAEQAANPSGIALCAFCRAINEAGIHSPSQLRHRMNSIDEIRLVGSPPHRPRLTSRDVILLNRDTSYPSDSDRECAKCHVSVPDIELISSDECALCRFDTRSSTPLSRNLANEPMRNCQACDEALREFYYSDGHAECDLCRAIGPPGDYRIQSEAMERFEEEMMPSSGVLDPSAARALYDLISPPPRGYVRDKHLVLKRIPGDWSESSDVDTECAVCLEVILAASCQKPDEGGRKLVCGHVFHDLCVRNMLLLAPNDNCPVCRHSLK</sequence>
<dbReference type="CDD" id="cd16448">
    <property type="entry name" value="RING-H2"/>
    <property type="match status" value="1"/>
</dbReference>
<feature type="compositionally biased region" description="Low complexity" evidence="2">
    <location>
        <begin position="1014"/>
        <end position="1030"/>
    </location>
</feature>
<feature type="region of interest" description="Disordered" evidence="2">
    <location>
        <begin position="988"/>
        <end position="1227"/>
    </location>
</feature>
<dbReference type="InterPro" id="IPR013083">
    <property type="entry name" value="Znf_RING/FYVE/PHD"/>
</dbReference>
<dbReference type="SUPFAM" id="SSF57850">
    <property type="entry name" value="RING/U-box"/>
    <property type="match status" value="1"/>
</dbReference>
<protein>
    <recommendedName>
        <fullName evidence="3">RING-type domain-containing protein</fullName>
    </recommendedName>
</protein>
<feature type="compositionally biased region" description="Low complexity" evidence="2">
    <location>
        <begin position="995"/>
        <end position="1006"/>
    </location>
</feature>
<dbReference type="Gene3D" id="3.30.40.10">
    <property type="entry name" value="Zinc/RING finger domain, C3HC4 (zinc finger)"/>
    <property type="match status" value="1"/>
</dbReference>
<feature type="compositionally biased region" description="Low complexity" evidence="2">
    <location>
        <begin position="555"/>
        <end position="565"/>
    </location>
</feature>
<feature type="region of interest" description="Disordered" evidence="2">
    <location>
        <begin position="793"/>
        <end position="830"/>
    </location>
</feature>
<feature type="compositionally biased region" description="Low complexity" evidence="2">
    <location>
        <begin position="875"/>
        <end position="884"/>
    </location>
</feature>
<accession>A0A0L0FMW7</accession>
<feature type="compositionally biased region" description="Polar residues" evidence="2">
    <location>
        <begin position="567"/>
        <end position="581"/>
    </location>
</feature>
<keyword evidence="1" id="KW-0862">Zinc</keyword>
<dbReference type="RefSeq" id="XP_014152007.1">
    <property type="nucleotide sequence ID" value="XM_014296532.1"/>
</dbReference>
<feature type="compositionally biased region" description="Basic and acidic residues" evidence="2">
    <location>
        <begin position="937"/>
        <end position="947"/>
    </location>
</feature>
<keyword evidence="5" id="KW-1185">Reference proteome</keyword>
<proteinExistence type="predicted"/>
<gene>
    <name evidence="4" type="ORF">SARC_09456</name>
</gene>
<reference evidence="4 5" key="1">
    <citation type="submission" date="2011-02" db="EMBL/GenBank/DDBJ databases">
        <title>The Genome Sequence of Sphaeroforma arctica JP610.</title>
        <authorList>
            <consortium name="The Broad Institute Genome Sequencing Platform"/>
            <person name="Russ C."/>
            <person name="Cuomo C."/>
            <person name="Young S.K."/>
            <person name="Zeng Q."/>
            <person name="Gargeya S."/>
            <person name="Alvarado L."/>
            <person name="Berlin A."/>
            <person name="Chapman S.B."/>
            <person name="Chen Z."/>
            <person name="Freedman E."/>
            <person name="Gellesch M."/>
            <person name="Goldberg J."/>
            <person name="Griggs A."/>
            <person name="Gujja S."/>
            <person name="Heilman E."/>
            <person name="Heiman D."/>
            <person name="Howarth C."/>
            <person name="Mehta T."/>
            <person name="Neiman D."/>
            <person name="Pearson M."/>
            <person name="Roberts A."/>
            <person name="Saif S."/>
            <person name="Shea T."/>
            <person name="Shenoy N."/>
            <person name="Sisk P."/>
            <person name="Stolte C."/>
            <person name="Sykes S."/>
            <person name="White J."/>
            <person name="Yandava C."/>
            <person name="Burger G."/>
            <person name="Gray M.W."/>
            <person name="Holland P.W.H."/>
            <person name="King N."/>
            <person name="Lang F.B.F."/>
            <person name="Roger A.J."/>
            <person name="Ruiz-Trillo I."/>
            <person name="Haas B."/>
            <person name="Nusbaum C."/>
            <person name="Birren B."/>
        </authorList>
    </citation>
    <scope>NUCLEOTIDE SEQUENCE [LARGE SCALE GENOMIC DNA]</scope>
    <source>
        <strain evidence="4 5">JP610</strain>
    </source>
</reference>
<dbReference type="GeneID" id="25909960"/>
<feature type="region of interest" description="Disordered" evidence="2">
    <location>
        <begin position="410"/>
        <end position="435"/>
    </location>
</feature>
<feature type="compositionally biased region" description="Polar residues" evidence="2">
    <location>
        <begin position="1179"/>
        <end position="1188"/>
    </location>
</feature>
<evidence type="ECO:0000256" key="1">
    <source>
        <dbReference type="PROSITE-ProRule" id="PRU00175"/>
    </source>
</evidence>
<dbReference type="SMART" id="SM00184">
    <property type="entry name" value="RING"/>
    <property type="match status" value="1"/>
</dbReference>
<dbReference type="PROSITE" id="PS50089">
    <property type="entry name" value="ZF_RING_2"/>
    <property type="match status" value="1"/>
</dbReference>
<organism evidence="4 5">
    <name type="scientific">Sphaeroforma arctica JP610</name>
    <dbReference type="NCBI Taxonomy" id="667725"/>
    <lineage>
        <taxon>Eukaryota</taxon>
        <taxon>Ichthyosporea</taxon>
        <taxon>Ichthyophonida</taxon>
        <taxon>Sphaeroforma</taxon>
    </lineage>
</organism>
<evidence type="ECO:0000256" key="2">
    <source>
        <dbReference type="SAM" id="MobiDB-lite"/>
    </source>
</evidence>
<feature type="region of interest" description="Disordered" evidence="2">
    <location>
        <begin position="535"/>
        <end position="588"/>
    </location>
</feature>
<feature type="compositionally biased region" description="Polar residues" evidence="2">
    <location>
        <begin position="1079"/>
        <end position="1090"/>
    </location>
</feature>
<feature type="domain" description="RING-type" evidence="3">
    <location>
        <begin position="1451"/>
        <end position="1500"/>
    </location>
</feature>
<evidence type="ECO:0000259" key="3">
    <source>
        <dbReference type="PROSITE" id="PS50089"/>
    </source>
</evidence>